<feature type="binding site" evidence="5">
    <location>
        <position position="112"/>
    </location>
    <ligand>
        <name>Mg(2+)</name>
        <dbReference type="ChEBI" id="CHEBI:18420"/>
        <label>1</label>
    </ligand>
</feature>
<evidence type="ECO:0000256" key="5">
    <source>
        <dbReference type="PIRSR" id="PIRSR604808-2"/>
    </source>
</evidence>
<proteinExistence type="inferred from homology"/>
<evidence type="ECO:0000313" key="9">
    <source>
        <dbReference type="EMBL" id="TFK89295.1"/>
    </source>
</evidence>
<evidence type="ECO:0000313" key="10">
    <source>
        <dbReference type="Proteomes" id="UP000308197"/>
    </source>
</evidence>
<dbReference type="InterPro" id="IPR036691">
    <property type="entry name" value="Endo/exonu/phosph_ase_sf"/>
</dbReference>
<evidence type="ECO:0000256" key="4">
    <source>
        <dbReference type="ARBA" id="ARBA00022842"/>
    </source>
</evidence>
<name>A0A5C3PHQ6_9APHY</name>
<dbReference type="GO" id="GO:0008081">
    <property type="term" value="F:phosphoric diester hydrolase activity"/>
    <property type="evidence" value="ECO:0007669"/>
    <property type="project" value="TreeGrafter"/>
</dbReference>
<feature type="compositionally biased region" description="Polar residues" evidence="7">
    <location>
        <begin position="41"/>
        <end position="51"/>
    </location>
</feature>
<feature type="domain" description="Endonuclease/exonuclease/phosphatase" evidence="8">
    <location>
        <begin position="109"/>
        <end position="335"/>
    </location>
</feature>
<sequence>MRKCATAAHYVPPTTRGHVSRPESMVVSHAETATANNQFITHPTTDSTLGSGIQRPPGAGGRTGRVTDPTDDSLGLYGHTTGDGADLRLGEVQQRGPRRRKTKGRIVIASLNMRGGNSNAVGDKWIRVNQVLRDSKIAVLALQETHLTNERLEGLNELFKASMVVLSSPDPENPAGARGVSFAVNTRIVAVEDLKLTEVIPGRAAILNFRWTGDRVLRILNVYAPNGAAENRMFWESVSSKLDGVRGRRPELMLGDLNLVESSLDRLPPHGDQADAVETLGRLVGRLGMEDGWRRNNPNTATGSQSRIDRIYVTEELMRRAEDWNMEGPGFPTDHRMVSVSLANYKAPSTGKGRWAFPQILLTDGEFVKTMRKMGLELQSDLENLGDRTDERNPQRLYQEFKTSLRLEARSRAKRLIPKIERHIAALEHDISVLLEGEDPNRHEVAILQDRLMKLEVKRFERKRRAVATKDWLKGESVSRYWTKLNALQLPRKRKTHVLKLLRRDGEDGEEAL</sequence>
<evidence type="ECO:0000256" key="6">
    <source>
        <dbReference type="PIRSR" id="PIRSR604808-3"/>
    </source>
</evidence>
<evidence type="ECO:0000259" key="8">
    <source>
        <dbReference type="Pfam" id="PF03372"/>
    </source>
</evidence>
<reference evidence="9 10" key="1">
    <citation type="journal article" date="2019" name="Nat. Ecol. Evol.">
        <title>Megaphylogeny resolves global patterns of mushroom evolution.</title>
        <authorList>
            <person name="Varga T."/>
            <person name="Krizsan K."/>
            <person name="Foldi C."/>
            <person name="Dima B."/>
            <person name="Sanchez-Garcia M."/>
            <person name="Sanchez-Ramirez S."/>
            <person name="Szollosi G.J."/>
            <person name="Szarkandi J.G."/>
            <person name="Papp V."/>
            <person name="Albert L."/>
            <person name="Andreopoulos W."/>
            <person name="Angelini C."/>
            <person name="Antonin V."/>
            <person name="Barry K.W."/>
            <person name="Bougher N.L."/>
            <person name="Buchanan P."/>
            <person name="Buyck B."/>
            <person name="Bense V."/>
            <person name="Catcheside P."/>
            <person name="Chovatia M."/>
            <person name="Cooper J."/>
            <person name="Damon W."/>
            <person name="Desjardin D."/>
            <person name="Finy P."/>
            <person name="Geml J."/>
            <person name="Haridas S."/>
            <person name="Hughes K."/>
            <person name="Justo A."/>
            <person name="Karasinski D."/>
            <person name="Kautmanova I."/>
            <person name="Kiss B."/>
            <person name="Kocsube S."/>
            <person name="Kotiranta H."/>
            <person name="LaButti K.M."/>
            <person name="Lechner B.E."/>
            <person name="Liimatainen K."/>
            <person name="Lipzen A."/>
            <person name="Lukacs Z."/>
            <person name="Mihaltcheva S."/>
            <person name="Morgado L.N."/>
            <person name="Niskanen T."/>
            <person name="Noordeloos M.E."/>
            <person name="Ohm R.A."/>
            <person name="Ortiz-Santana B."/>
            <person name="Ovrebo C."/>
            <person name="Racz N."/>
            <person name="Riley R."/>
            <person name="Savchenko A."/>
            <person name="Shiryaev A."/>
            <person name="Soop K."/>
            <person name="Spirin V."/>
            <person name="Szebenyi C."/>
            <person name="Tomsovsky M."/>
            <person name="Tulloss R.E."/>
            <person name="Uehling J."/>
            <person name="Grigoriev I.V."/>
            <person name="Vagvolgyi C."/>
            <person name="Papp T."/>
            <person name="Martin F.M."/>
            <person name="Miettinen O."/>
            <person name="Hibbett D.S."/>
            <person name="Nagy L.G."/>
        </authorList>
    </citation>
    <scope>NUCLEOTIDE SEQUENCE [LARGE SCALE GENOMIC DNA]</scope>
    <source>
        <strain evidence="9 10">HHB13444</strain>
    </source>
</reference>
<dbReference type="CDD" id="cd09076">
    <property type="entry name" value="L1-EN"/>
    <property type="match status" value="1"/>
</dbReference>
<dbReference type="PANTHER" id="PTHR22748:SF4">
    <property type="entry name" value="DNA-(APURINIC OR APYRIMIDINIC SITE) ENDONUCLEASE 2"/>
    <property type="match status" value="1"/>
</dbReference>
<dbReference type="SUPFAM" id="SSF56219">
    <property type="entry name" value="DNase I-like"/>
    <property type="match status" value="1"/>
</dbReference>
<keyword evidence="10" id="KW-1185">Reference proteome</keyword>
<keyword evidence="5" id="KW-0464">Manganese</keyword>
<dbReference type="GO" id="GO:0046872">
    <property type="term" value="F:metal ion binding"/>
    <property type="evidence" value="ECO:0007669"/>
    <property type="project" value="UniProtKB-KW"/>
</dbReference>
<dbReference type="GO" id="GO:0006284">
    <property type="term" value="P:base-excision repair"/>
    <property type="evidence" value="ECO:0007669"/>
    <property type="project" value="TreeGrafter"/>
</dbReference>
<comment type="cofactor">
    <cofactor evidence="5">
        <name>Mg(2+)</name>
        <dbReference type="ChEBI" id="CHEBI:18420"/>
    </cofactor>
    <cofactor evidence="5">
        <name>Mn(2+)</name>
        <dbReference type="ChEBI" id="CHEBI:29035"/>
    </cofactor>
    <text evidence="5">Probably binds two magnesium or manganese ions per subunit.</text>
</comment>
<organism evidence="9 10">
    <name type="scientific">Polyporus arcularius HHB13444</name>
    <dbReference type="NCBI Taxonomy" id="1314778"/>
    <lineage>
        <taxon>Eukaryota</taxon>
        <taxon>Fungi</taxon>
        <taxon>Dikarya</taxon>
        <taxon>Basidiomycota</taxon>
        <taxon>Agaricomycotina</taxon>
        <taxon>Agaricomycetes</taxon>
        <taxon>Polyporales</taxon>
        <taxon>Polyporaceae</taxon>
        <taxon>Polyporus</taxon>
    </lineage>
</organism>
<dbReference type="AlphaFoldDB" id="A0A5C3PHQ6"/>
<feature type="site" description="Transition state stabilizer" evidence="6">
    <location>
        <position position="258"/>
    </location>
</feature>
<feature type="binding site" evidence="5">
    <location>
        <position position="258"/>
    </location>
    <ligand>
        <name>Mg(2+)</name>
        <dbReference type="ChEBI" id="CHEBI:18420"/>
        <label>1</label>
    </ligand>
</feature>
<dbReference type="Proteomes" id="UP000308197">
    <property type="component" value="Unassembled WGS sequence"/>
</dbReference>
<feature type="region of interest" description="Disordered" evidence="7">
    <location>
        <begin position="41"/>
        <end position="85"/>
    </location>
</feature>
<evidence type="ECO:0000256" key="1">
    <source>
        <dbReference type="ARBA" id="ARBA00007092"/>
    </source>
</evidence>
<keyword evidence="4 5" id="KW-0460">Magnesium</keyword>
<dbReference type="GO" id="GO:0008311">
    <property type="term" value="F:double-stranded DNA 3'-5' DNA exonuclease activity"/>
    <property type="evidence" value="ECO:0007669"/>
    <property type="project" value="TreeGrafter"/>
</dbReference>
<protein>
    <submittedName>
        <fullName evidence="9">DNase I-like protein</fullName>
    </submittedName>
</protein>
<feature type="binding site" evidence="5">
    <location>
        <position position="256"/>
    </location>
    <ligand>
        <name>Mg(2+)</name>
        <dbReference type="ChEBI" id="CHEBI:18420"/>
        <label>1</label>
    </ligand>
</feature>
<dbReference type="PANTHER" id="PTHR22748">
    <property type="entry name" value="AP ENDONUCLEASE"/>
    <property type="match status" value="1"/>
</dbReference>
<accession>A0A5C3PHQ6</accession>
<dbReference type="InterPro" id="IPR005135">
    <property type="entry name" value="Endo/exonuclease/phosphatase"/>
</dbReference>
<dbReference type="GO" id="GO:0003906">
    <property type="term" value="F:DNA-(apurinic or apyrimidinic site) endonuclease activity"/>
    <property type="evidence" value="ECO:0007669"/>
    <property type="project" value="TreeGrafter"/>
</dbReference>
<dbReference type="InterPro" id="IPR004808">
    <property type="entry name" value="AP_endonuc_1"/>
</dbReference>
<keyword evidence="3" id="KW-0378">Hydrolase</keyword>
<evidence type="ECO:0000256" key="3">
    <source>
        <dbReference type="ARBA" id="ARBA00022801"/>
    </source>
</evidence>
<gene>
    <name evidence="9" type="ORF">K466DRAFT_574885</name>
</gene>
<evidence type="ECO:0000256" key="7">
    <source>
        <dbReference type="SAM" id="MobiDB-lite"/>
    </source>
</evidence>
<comment type="similarity">
    <text evidence="1">Belongs to the DNA repair enzymes AP/ExoA family.</text>
</comment>
<dbReference type="STRING" id="1314778.A0A5C3PHQ6"/>
<feature type="binding site" evidence="5">
    <location>
        <position position="144"/>
    </location>
    <ligand>
        <name>Mg(2+)</name>
        <dbReference type="ChEBI" id="CHEBI:18420"/>
        <label>1</label>
    </ligand>
</feature>
<dbReference type="Gene3D" id="3.60.10.10">
    <property type="entry name" value="Endonuclease/exonuclease/phosphatase"/>
    <property type="match status" value="1"/>
</dbReference>
<evidence type="ECO:0000256" key="2">
    <source>
        <dbReference type="ARBA" id="ARBA00022723"/>
    </source>
</evidence>
<dbReference type="EMBL" id="ML211080">
    <property type="protein sequence ID" value="TFK89295.1"/>
    <property type="molecule type" value="Genomic_DNA"/>
</dbReference>
<dbReference type="Pfam" id="PF03372">
    <property type="entry name" value="Exo_endo_phos"/>
    <property type="match status" value="1"/>
</dbReference>
<dbReference type="InParanoid" id="A0A5C3PHQ6"/>
<keyword evidence="2 5" id="KW-0479">Metal-binding</keyword>
<dbReference type="GO" id="GO:0005634">
    <property type="term" value="C:nucleus"/>
    <property type="evidence" value="ECO:0007669"/>
    <property type="project" value="TreeGrafter"/>
</dbReference>